<feature type="domain" description="RNA polymerase sigma-70 region 2" evidence="7">
    <location>
        <begin position="35"/>
        <end position="98"/>
    </location>
</feature>
<dbReference type="Gene3D" id="1.10.1740.10">
    <property type="match status" value="1"/>
</dbReference>
<dbReference type="Gene3D" id="1.10.10.10">
    <property type="entry name" value="Winged helix-like DNA-binding domain superfamily/Winged helix DNA-binding domain"/>
    <property type="match status" value="1"/>
</dbReference>
<keyword evidence="5 6" id="KW-0804">Transcription</keyword>
<sequence length="209" mass="23411">MTERASLGLVKLISTVTESDAELAARFARDTAPLRPVLMRGARRLTRNEADAEDLLQDALMHAFMGFRRFEPGTNLNAWLFRILHNRWISGYRMRQRRPAEYAVESVADLDLPTAMMRSAPSAEATVMDVFPDADIKAALEQLPEGFRIALYYADVQGFTYAETARVMGTPVGTVMSRVFRGRAQLRDTLAGVARDRGMGRVRLEQISA</sequence>
<organism evidence="9 10">
    <name type="scientific">Mycolicibacterium frederiksbergense</name>
    <dbReference type="NCBI Taxonomy" id="117567"/>
    <lineage>
        <taxon>Bacteria</taxon>
        <taxon>Bacillati</taxon>
        <taxon>Actinomycetota</taxon>
        <taxon>Actinomycetes</taxon>
        <taxon>Mycobacteriales</taxon>
        <taxon>Mycobacteriaceae</taxon>
        <taxon>Mycolicibacterium</taxon>
    </lineage>
</organism>
<dbReference type="SUPFAM" id="SSF88659">
    <property type="entry name" value="Sigma3 and sigma4 domains of RNA polymerase sigma factors"/>
    <property type="match status" value="1"/>
</dbReference>
<evidence type="ECO:0000256" key="5">
    <source>
        <dbReference type="ARBA" id="ARBA00023163"/>
    </source>
</evidence>
<evidence type="ECO:0000256" key="1">
    <source>
        <dbReference type="ARBA" id="ARBA00010641"/>
    </source>
</evidence>
<dbReference type="GO" id="GO:0003677">
    <property type="term" value="F:DNA binding"/>
    <property type="evidence" value="ECO:0007669"/>
    <property type="project" value="UniProtKB-KW"/>
</dbReference>
<dbReference type="Pfam" id="PF08281">
    <property type="entry name" value="Sigma70_r4_2"/>
    <property type="match status" value="1"/>
</dbReference>
<dbReference type="Pfam" id="PF04542">
    <property type="entry name" value="Sigma70_r2"/>
    <property type="match status" value="1"/>
</dbReference>
<accession>A0A6H0S6B5</accession>
<dbReference type="InterPro" id="IPR013324">
    <property type="entry name" value="RNA_pol_sigma_r3/r4-like"/>
</dbReference>
<dbReference type="PROSITE" id="PS01063">
    <property type="entry name" value="SIGMA70_ECF"/>
    <property type="match status" value="1"/>
</dbReference>
<reference evidence="9 10" key="1">
    <citation type="submission" date="2019-04" db="EMBL/GenBank/DDBJ databases">
        <title>Draft, Whole-Genome Sequence of the Anthracene-degrading Mycobacterium frederiksbergense LB501T, Isolated from a Polycyclic Aromatic Hydrocarbon (PAH)-Contaminated Soil.</title>
        <authorList>
            <person name="Augelletti F."/>
        </authorList>
    </citation>
    <scope>NUCLEOTIDE SEQUENCE [LARGE SCALE GENOMIC DNA]</scope>
    <source>
        <strain evidence="9 10">LB 501T</strain>
    </source>
</reference>
<evidence type="ECO:0000256" key="2">
    <source>
        <dbReference type="ARBA" id="ARBA00023015"/>
    </source>
</evidence>
<dbReference type="InterPro" id="IPR000838">
    <property type="entry name" value="RNA_pol_sigma70_ECF_CS"/>
</dbReference>
<comment type="similarity">
    <text evidence="1 6">Belongs to the sigma-70 factor family. ECF subfamily.</text>
</comment>
<dbReference type="SUPFAM" id="SSF88946">
    <property type="entry name" value="Sigma2 domain of RNA polymerase sigma factors"/>
    <property type="match status" value="1"/>
</dbReference>
<evidence type="ECO:0000259" key="8">
    <source>
        <dbReference type="Pfam" id="PF08281"/>
    </source>
</evidence>
<dbReference type="InterPro" id="IPR039425">
    <property type="entry name" value="RNA_pol_sigma-70-like"/>
</dbReference>
<evidence type="ECO:0000313" key="9">
    <source>
        <dbReference type="EMBL" id="QIV81587.1"/>
    </source>
</evidence>
<dbReference type="InterPro" id="IPR014284">
    <property type="entry name" value="RNA_pol_sigma-70_dom"/>
</dbReference>
<proteinExistence type="inferred from homology"/>
<dbReference type="CDD" id="cd06171">
    <property type="entry name" value="Sigma70_r4"/>
    <property type="match status" value="1"/>
</dbReference>
<evidence type="ECO:0000313" key="10">
    <source>
        <dbReference type="Proteomes" id="UP000501849"/>
    </source>
</evidence>
<keyword evidence="2 6" id="KW-0805">Transcription regulation</keyword>
<dbReference type="GO" id="GO:0006950">
    <property type="term" value="P:response to stress"/>
    <property type="evidence" value="ECO:0007669"/>
    <property type="project" value="UniProtKB-ARBA"/>
</dbReference>
<dbReference type="RefSeq" id="WP_168142190.1">
    <property type="nucleotide sequence ID" value="NZ_CBCSDT010000002.1"/>
</dbReference>
<dbReference type="InterPro" id="IPR036388">
    <property type="entry name" value="WH-like_DNA-bd_sf"/>
</dbReference>
<dbReference type="Proteomes" id="UP000501849">
    <property type="component" value="Chromosome"/>
</dbReference>
<feature type="domain" description="RNA polymerase sigma factor 70 region 4 type 2" evidence="8">
    <location>
        <begin position="135"/>
        <end position="186"/>
    </location>
</feature>
<name>A0A6H0S6B5_9MYCO</name>
<dbReference type="PANTHER" id="PTHR43133">
    <property type="entry name" value="RNA POLYMERASE ECF-TYPE SIGMA FACTO"/>
    <property type="match status" value="1"/>
</dbReference>
<dbReference type="KEGG" id="mfre:EXE63_12295"/>
<evidence type="ECO:0000256" key="3">
    <source>
        <dbReference type="ARBA" id="ARBA00023082"/>
    </source>
</evidence>
<dbReference type="InterPro" id="IPR007627">
    <property type="entry name" value="RNA_pol_sigma70_r2"/>
</dbReference>
<keyword evidence="10" id="KW-1185">Reference proteome</keyword>
<keyword evidence="4 6" id="KW-0238">DNA-binding</keyword>
<evidence type="ECO:0000256" key="6">
    <source>
        <dbReference type="RuleBase" id="RU000716"/>
    </source>
</evidence>
<dbReference type="InterPro" id="IPR013325">
    <property type="entry name" value="RNA_pol_sigma_r2"/>
</dbReference>
<keyword evidence="3 6" id="KW-0731">Sigma factor</keyword>
<dbReference type="GO" id="GO:0016987">
    <property type="term" value="F:sigma factor activity"/>
    <property type="evidence" value="ECO:0007669"/>
    <property type="project" value="UniProtKB-KW"/>
</dbReference>
<evidence type="ECO:0000259" key="7">
    <source>
        <dbReference type="Pfam" id="PF04542"/>
    </source>
</evidence>
<protein>
    <recommendedName>
        <fullName evidence="6">RNA polymerase sigma factor</fullName>
    </recommendedName>
</protein>
<dbReference type="NCBIfam" id="TIGR02937">
    <property type="entry name" value="sigma70-ECF"/>
    <property type="match status" value="1"/>
</dbReference>
<dbReference type="InterPro" id="IPR013249">
    <property type="entry name" value="RNA_pol_sigma70_r4_t2"/>
</dbReference>
<dbReference type="AlphaFoldDB" id="A0A6H0S6B5"/>
<dbReference type="GO" id="GO:0006352">
    <property type="term" value="P:DNA-templated transcription initiation"/>
    <property type="evidence" value="ECO:0007669"/>
    <property type="project" value="InterPro"/>
</dbReference>
<dbReference type="EMBL" id="CP038799">
    <property type="protein sequence ID" value="QIV81587.1"/>
    <property type="molecule type" value="Genomic_DNA"/>
</dbReference>
<gene>
    <name evidence="9" type="ORF">EXE63_12295</name>
</gene>
<evidence type="ECO:0000256" key="4">
    <source>
        <dbReference type="ARBA" id="ARBA00023125"/>
    </source>
</evidence>
<dbReference type="PANTHER" id="PTHR43133:SF59">
    <property type="entry name" value="ECF RNA POLYMERASE SIGMA FACTOR SIGR"/>
    <property type="match status" value="1"/>
</dbReference>